<sequence>MSQSKLVKVDNWGIYFLQRLKNFFNRTDYCDLTLQFQDKAQLKVHRLVLSACTEYFEVLERTCEMYEDCLVMPDDLQADVVVPIINFMYTGQLEFSMDLLDRLYLTSQIMNMPILTKLLNSHRFSLQTKTPQRAYDYVPKKYSKCSEKSKMKKQVNTPMVPLNNKRSYTKAFSKSASIEDKIVYKPSRSDLVSNDIYFSTSSISPHISTPKKAAKYDPRPTRYELPEELDTDSEFDNSFSNISYASQPLMVHPETVKHHLKQNKSNEPTTSQRLRRDTSTLDIISCKKIPNNSIFEDNMSDTNNEAHIFPSSYMDAKEKSKDPSQLFDQFVEQNEGPKVTIETKNSKISSNLDHAKIISEVLKRYPHLMKTNKNIKLKILNTPTKVKKEIQPQFEDIPKIIKFKTEKGDEDCTYESDVIDSKQAANLISLGAENIKGPWICLICGTPGRALHFTTYYKFRCHLVNVHKEKPVSTICEYCGLKSLKRNYMMHHLYSQHGVQPPPQYNFPKCNQCNYIALTEGFLVKHKMSHSTPRRFRCNVCVKTYNTTQELLTHIQTTGHKYTPGKKANLQCVYCLKVFLRDYNLYTHLKSHHKQEAIDDEIIEDSDEEIKSKDKTPKIKYEEPVNIQAQYEDVEVQYEIQETRSGDIELVSRKQPPALKQKILNPGFTTQKSTPITVNHQQSSNVDNDEDESEEIVMIDNVEYVVKNDQLIPRKQKHVTKEDYMISDMLTSHSNQTLDSMIPTSSVKFANIQNSANIEDNSQLQKVTLNKQTTINHPIQIVVSNEEEYKDLVSANHPIIFENSDPNKTLTVLTTPNNAALSNTAINMNNTPSNDMMIISENYPLNVSASMAANNSNIVVVYSHPVDNQNKQYQLVTSGHGLGSQFVQSPAIITQNYQTVSNITAAMSTQVLDTSASWQNSVCENIIEQEHGPVIDVQTVEDSMDVKIKPINNDTEIHLVELPKVEFSQQTAQDMATPCNVGEEILADSNHTLNSNSAEVIETTEQDLINESNLTELQEPDHTVESEKNIETEHLNVIQTEQVTQNEHDSQTRDIITLHETNIESASNSEQIEHDVENILSVAEHDEHVNELTTEQSDVLVENEQPVPEVGPTQGVTYVPSTTYTQEERTNVDEKIITNSNSPGAQEIIEEIIPPVVNVTIDETTNKNVENLTSEWSEDEYDIVTEKEVDGTKLKDPTENNVGIVEMPVELEESIENIQQELNSTAASSTLEEIVENTNKQDENIISVVENIVSVDSNKLDINQDKPQNKISSLLNEWEDNDSQEENTSTVEVNENCDTAATNQQKATSPEKCTQADSKKNVKKNEQEAKVPDVTIKSLVSDWDDDDE</sequence>
<name>A0ACC1CVD6_9NEOP</name>
<gene>
    <name evidence="1" type="ORF">K1T71_009368</name>
</gene>
<organism evidence="1 2">
    <name type="scientific">Dendrolimus kikuchii</name>
    <dbReference type="NCBI Taxonomy" id="765133"/>
    <lineage>
        <taxon>Eukaryota</taxon>
        <taxon>Metazoa</taxon>
        <taxon>Ecdysozoa</taxon>
        <taxon>Arthropoda</taxon>
        <taxon>Hexapoda</taxon>
        <taxon>Insecta</taxon>
        <taxon>Pterygota</taxon>
        <taxon>Neoptera</taxon>
        <taxon>Endopterygota</taxon>
        <taxon>Lepidoptera</taxon>
        <taxon>Glossata</taxon>
        <taxon>Ditrysia</taxon>
        <taxon>Bombycoidea</taxon>
        <taxon>Lasiocampidae</taxon>
        <taxon>Dendrolimus</taxon>
    </lineage>
</organism>
<dbReference type="EMBL" id="CM034402">
    <property type="protein sequence ID" value="KAJ0175227.1"/>
    <property type="molecule type" value="Genomic_DNA"/>
</dbReference>
<comment type="caution">
    <text evidence="1">The sequence shown here is derived from an EMBL/GenBank/DDBJ whole genome shotgun (WGS) entry which is preliminary data.</text>
</comment>
<evidence type="ECO:0000313" key="1">
    <source>
        <dbReference type="EMBL" id="KAJ0175227.1"/>
    </source>
</evidence>
<reference evidence="1 2" key="1">
    <citation type="journal article" date="2021" name="Front. Genet.">
        <title>Chromosome-Level Genome Assembly Reveals Significant Gene Expansion in the Toll and IMD Signaling Pathways of Dendrolimus kikuchii.</title>
        <authorList>
            <person name="Zhou J."/>
            <person name="Wu P."/>
            <person name="Xiong Z."/>
            <person name="Liu N."/>
            <person name="Zhao N."/>
            <person name="Ji M."/>
            <person name="Qiu Y."/>
            <person name="Yang B."/>
        </authorList>
    </citation>
    <scope>NUCLEOTIDE SEQUENCE [LARGE SCALE GENOMIC DNA]</scope>
    <source>
        <strain evidence="1">Ann1</strain>
    </source>
</reference>
<dbReference type="Proteomes" id="UP000824533">
    <property type="component" value="Linkage Group LG16"/>
</dbReference>
<keyword evidence="2" id="KW-1185">Reference proteome</keyword>
<protein>
    <submittedName>
        <fullName evidence="1">Uncharacterized protein</fullName>
    </submittedName>
</protein>
<proteinExistence type="predicted"/>
<evidence type="ECO:0000313" key="2">
    <source>
        <dbReference type="Proteomes" id="UP000824533"/>
    </source>
</evidence>
<accession>A0ACC1CVD6</accession>